<sequence length="203" mass="22202">MSLSDSSSGTPAVSPVAPLQWAWLPHHHGRPAEPQARAWLAGQLAVDAAALPLARDARQRPWLGAPFERHDINWSHSGDGLLVALGDGVRVGADLERLRPRPRALDLARRYFGPDEIDWLAAAATAQARDHAFLRLWCAKEAVLKAHGHGIAFGLDRVRFAERDGRLQLAYSDSALGAAGDWSLHEFAPVPGYIAALAWRPRR</sequence>
<dbReference type="RefSeq" id="WP_386758450.1">
    <property type="nucleotide sequence ID" value="NZ_JBHRXK010000002.1"/>
</dbReference>
<dbReference type="InterPro" id="IPR008278">
    <property type="entry name" value="4-PPantetheinyl_Trfase_dom"/>
</dbReference>
<evidence type="ECO:0000313" key="4">
    <source>
        <dbReference type="EMBL" id="MFC3550714.1"/>
    </source>
</evidence>
<dbReference type="Gene3D" id="3.90.470.20">
    <property type="entry name" value="4'-phosphopantetheinyl transferase domain"/>
    <property type="match status" value="1"/>
</dbReference>
<name>A0ABV7RM45_9GAMM</name>
<dbReference type="Proteomes" id="UP001595740">
    <property type="component" value="Unassembled WGS sequence"/>
</dbReference>
<evidence type="ECO:0000256" key="1">
    <source>
        <dbReference type="ARBA" id="ARBA00010990"/>
    </source>
</evidence>
<keyword evidence="2 4" id="KW-0808">Transferase</keyword>
<evidence type="ECO:0000259" key="3">
    <source>
        <dbReference type="Pfam" id="PF01648"/>
    </source>
</evidence>
<dbReference type="PANTHER" id="PTHR12215:SF10">
    <property type="entry name" value="L-AMINOADIPATE-SEMIALDEHYDE DEHYDROGENASE-PHOSPHOPANTETHEINYL TRANSFERASE"/>
    <property type="match status" value="1"/>
</dbReference>
<dbReference type="InterPro" id="IPR050559">
    <property type="entry name" value="P-Pant_transferase_sf"/>
</dbReference>
<dbReference type="InterPro" id="IPR037143">
    <property type="entry name" value="4-PPantetheinyl_Trfase_dom_sf"/>
</dbReference>
<accession>A0ABV7RM45</accession>
<feature type="domain" description="4'-phosphopantetheinyl transferase" evidence="3">
    <location>
        <begin position="90"/>
        <end position="173"/>
    </location>
</feature>
<gene>
    <name evidence="4" type="ORF">ACFOLC_06745</name>
</gene>
<keyword evidence="5" id="KW-1185">Reference proteome</keyword>
<dbReference type="EMBL" id="JBHRXK010000002">
    <property type="protein sequence ID" value="MFC3550714.1"/>
    <property type="molecule type" value="Genomic_DNA"/>
</dbReference>
<evidence type="ECO:0000256" key="2">
    <source>
        <dbReference type="ARBA" id="ARBA00022679"/>
    </source>
</evidence>
<organism evidence="4 5">
    <name type="scientific">Lysobacter cavernae</name>
    <dbReference type="NCBI Taxonomy" id="1685901"/>
    <lineage>
        <taxon>Bacteria</taxon>
        <taxon>Pseudomonadati</taxon>
        <taxon>Pseudomonadota</taxon>
        <taxon>Gammaproteobacteria</taxon>
        <taxon>Lysobacterales</taxon>
        <taxon>Lysobacteraceae</taxon>
        <taxon>Lysobacter</taxon>
    </lineage>
</organism>
<proteinExistence type="inferred from homology"/>
<comment type="caution">
    <text evidence="4">The sequence shown here is derived from an EMBL/GenBank/DDBJ whole genome shotgun (WGS) entry which is preliminary data.</text>
</comment>
<evidence type="ECO:0000313" key="5">
    <source>
        <dbReference type="Proteomes" id="UP001595740"/>
    </source>
</evidence>
<dbReference type="SUPFAM" id="SSF56214">
    <property type="entry name" value="4'-phosphopantetheinyl transferase"/>
    <property type="match status" value="1"/>
</dbReference>
<comment type="similarity">
    <text evidence="1">Belongs to the P-Pant transferase superfamily. Gsp/Sfp/HetI/AcpT family.</text>
</comment>
<reference evidence="5" key="1">
    <citation type="journal article" date="2019" name="Int. J. Syst. Evol. Microbiol.">
        <title>The Global Catalogue of Microorganisms (GCM) 10K type strain sequencing project: providing services to taxonomists for standard genome sequencing and annotation.</title>
        <authorList>
            <consortium name="The Broad Institute Genomics Platform"/>
            <consortium name="The Broad Institute Genome Sequencing Center for Infectious Disease"/>
            <person name="Wu L."/>
            <person name="Ma J."/>
        </authorList>
    </citation>
    <scope>NUCLEOTIDE SEQUENCE [LARGE SCALE GENOMIC DNA]</scope>
    <source>
        <strain evidence="5">KCTC 42875</strain>
    </source>
</reference>
<dbReference type="Pfam" id="PF01648">
    <property type="entry name" value="ACPS"/>
    <property type="match status" value="1"/>
</dbReference>
<protein>
    <submittedName>
        <fullName evidence="4">4'-phosphopantetheinyl transferase family protein</fullName>
    </submittedName>
</protein>
<dbReference type="PANTHER" id="PTHR12215">
    <property type="entry name" value="PHOSPHOPANTETHEINE TRANSFERASE"/>
    <property type="match status" value="1"/>
</dbReference>
<dbReference type="GO" id="GO:0016740">
    <property type="term" value="F:transferase activity"/>
    <property type="evidence" value="ECO:0007669"/>
    <property type="project" value="UniProtKB-KW"/>
</dbReference>